<dbReference type="Pfam" id="PF02687">
    <property type="entry name" value="FtsX"/>
    <property type="match status" value="1"/>
</dbReference>
<feature type="domain" description="ABC3 transporter permease C-terminal" evidence="8">
    <location>
        <begin position="298"/>
        <end position="410"/>
    </location>
</feature>
<name>A0A538T875_UNCEI</name>
<reference evidence="10 11" key="1">
    <citation type="journal article" date="2019" name="Nat. Microbiol.">
        <title>Mediterranean grassland soil C-N compound turnover is dependent on rainfall and depth, and is mediated by genomically divergent microorganisms.</title>
        <authorList>
            <person name="Diamond S."/>
            <person name="Andeer P.F."/>
            <person name="Li Z."/>
            <person name="Crits-Christoph A."/>
            <person name="Burstein D."/>
            <person name="Anantharaman K."/>
            <person name="Lane K.R."/>
            <person name="Thomas B.C."/>
            <person name="Pan C."/>
            <person name="Northen T.R."/>
            <person name="Banfield J.F."/>
        </authorList>
    </citation>
    <scope>NUCLEOTIDE SEQUENCE [LARGE SCALE GENOMIC DNA]</scope>
    <source>
        <strain evidence="10">WS_6</strain>
    </source>
</reference>
<keyword evidence="5 7" id="KW-0472">Membrane</keyword>
<evidence type="ECO:0000256" key="7">
    <source>
        <dbReference type="SAM" id="Phobius"/>
    </source>
</evidence>
<protein>
    <submittedName>
        <fullName evidence="10">FtsX-like permease family protein</fullName>
    </submittedName>
</protein>
<evidence type="ECO:0000313" key="10">
    <source>
        <dbReference type="EMBL" id="TMQ59828.1"/>
    </source>
</evidence>
<proteinExistence type="inferred from homology"/>
<dbReference type="InterPro" id="IPR050250">
    <property type="entry name" value="Macrolide_Exporter_MacB"/>
</dbReference>
<dbReference type="GO" id="GO:0022857">
    <property type="term" value="F:transmembrane transporter activity"/>
    <property type="evidence" value="ECO:0007669"/>
    <property type="project" value="TreeGrafter"/>
</dbReference>
<evidence type="ECO:0000259" key="9">
    <source>
        <dbReference type="Pfam" id="PF12704"/>
    </source>
</evidence>
<sequence length="417" mass="45462">MTPLARPRREFWAAQGENLRIALDALRANKLRSVLTVIGNVVAVMSVIAVVAVIDGMNTYVSERVLEQGLKVIYIDKFGLITNEDEWREAMKRRDLSLLDAEALKGQSRLASEVVAQLETTKRVRAGRIELQNVRILGTTEGYEAVGTYDIDQGRPLEEEEIAKRRPVCLLGSELAQQLFPVVDPIGQAVRVAGYELRVAGTVAARGNVLGQSQDNFVLIPFGQFQKIFGPRESVLILVRARPGADLERAQDEARVILRARRHVPLGKPDDFAITTSETYMSLYESLTKGIFAGTIGLVAISLLVGGIVIMNIMLVAVTERTREIGIRKALGARQGDLLSQFLSETVVLSFFGGLIGVLVGVAIALLIRLVTPLPASIQPWSVAISLIVASSVGLFFGVYPATRAAKLDPIVALRQE</sequence>
<evidence type="ECO:0000256" key="6">
    <source>
        <dbReference type="ARBA" id="ARBA00038076"/>
    </source>
</evidence>
<evidence type="ECO:0000256" key="1">
    <source>
        <dbReference type="ARBA" id="ARBA00004651"/>
    </source>
</evidence>
<evidence type="ECO:0000256" key="4">
    <source>
        <dbReference type="ARBA" id="ARBA00022989"/>
    </source>
</evidence>
<dbReference type="AlphaFoldDB" id="A0A538T875"/>
<feature type="transmembrane region" description="Helical" evidence="7">
    <location>
        <begin position="380"/>
        <end position="400"/>
    </location>
</feature>
<comment type="subcellular location">
    <subcellularLocation>
        <location evidence="1">Cell membrane</location>
        <topology evidence="1">Multi-pass membrane protein</topology>
    </subcellularLocation>
</comment>
<dbReference type="GO" id="GO:0005886">
    <property type="term" value="C:plasma membrane"/>
    <property type="evidence" value="ECO:0007669"/>
    <property type="project" value="UniProtKB-SubCell"/>
</dbReference>
<gene>
    <name evidence="10" type="ORF">E6K76_03745</name>
</gene>
<organism evidence="10 11">
    <name type="scientific">Eiseniibacteriota bacterium</name>
    <dbReference type="NCBI Taxonomy" id="2212470"/>
    <lineage>
        <taxon>Bacteria</taxon>
        <taxon>Candidatus Eiseniibacteriota</taxon>
    </lineage>
</organism>
<dbReference type="InterPro" id="IPR025857">
    <property type="entry name" value="MacB_PCD"/>
</dbReference>
<dbReference type="PANTHER" id="PTHR30572:SF4">
    <property type="entry name" value="ABC TRANSPORTER PERMEASE YTRF"/>
    <property type="match status" value="1"/>
</dbReference>
<evidence type="ECO:0000256" key="3">
    <source>
        <dbReference type="ARBA" id="ARBA00022692"/>
    </source>
</evidence>
<dbReference type="EMBL" id="VBOW01000019">
    <property type="protein sequence ID" value="TMQ59828.1"/>
    <property type="molecule type" value="Genomic_DNA"/>
</dbReference>
<keyword evidence="2" id="KW-1003">Cell membrane</keyword>
<keyword evidence="4 7" id="KW-1133">Transmembrane helix</keyword>
<evidence type="ECO:0000256" key="2">
    <source>
        <dbReference type="ARBA" id="ARBA00022475"/>
    </source>
</evidence>
<evidence type="ECO:0000313" key="11">
    <source>
        <dbReference type="Proteomes" id="UP000316852"/>
    </source>
</evidence>
<keyword evidence="3 7" id="KW-0812">Transmembrane</keyword>
<feature type="transmembrane region" description="Helical" evidence="7">
    <location>
        <begin position="338"/>
        <end position="368"/>
    </location>
</feature>
<dbReference type="PANTHER" id="PTHR30572">
    <property type="entry name" value="MEMBRANE COMPONENT OF TRANSPORTER-RELATED"/>
    <property type="match status" value="1"/>
</dbReference>
<feature type="transmembrane region" description="Helical" evidence="7">
    <location>
        <begin position="34"/>
        <end position="54"/>
    </location>
</feature>
<evidence type="ECO:0000259" key="8">
    <source>
        <dbReference type="Pfam" id="PF02687"/>
    </source>
</evidence>
<comment type="caution">
    <text evidence="10">The sequence shown here is derived from an EMBL/GenBank/DDBJ whole genome shotgun (WGS) entry which is preliminary data.</text>
</comment>
<feature type="domain" description="MacB-like periplasmic core" evidence="9">
    <location>
        <begin position="33"/>
        <end position="255"/>
    </location>
</feature>
<accession>A0A538T875</accession>
<comment type="similarity">
    <text evidence="6">Belongs to the ABC-4 integral membrane protein family.</text>
</comment>
<feature type="transmembrane region" description="Helical" evidence="7">
    <location>
        <begin position="291"/>
        <end position="318"/>
    </location>
</feature>
<evidence type="ECO:0000256" key="5">
    <source>
        <dbReference type="ARBA" id="ARBA00023136"/>
    </source>
</evidence>
<dbReference type="InterPro" id="IPR003838">
    <property type="entry name" value="ABC3_permease_C"/>
</dbReference>
<dbReference type="Pfam" id="PF12704">
    <property type="entry name" value="MacB_PCD"/>
    <property type="match status" value="1"/>
</dbReference>
<dbReference type="Proteomes" id="UP000316852">
    <property type="component" value="Unassembled WGS sequence"/>
</dbReference>